<dbReference type="Proteomes" id="UP000827976">
    <property type="component" value="Chromosome 1"/>
</dbReference>
<protein>
    <submittedName>
        <fullName evidence="1">Uncharacterized protein</fullName>
    </submittedName>
</protein>
<accession>A0ACB7WUP5</accession>
<reference evidence="2" key="1">
    <citation type="journal article" date="2022" name="Nat. Commun.">
        <title>Chromosome evolution and the genetic basis of agronomically important traits in greater yam.</title>
        <authorList>
            <person name="Bredeson J.V."/>
            <person name="Lyons J.B."/>
            <person name="Oniyinde I.O."/>
            <person name="Okereke N.R."/>
            <person name="Kolade O."/>
            <person name="Nnabue I."/>
            <person name="Nwadili C.O."/>
            <person name="Hribova E."/>
            <person name="Parker M."/>
            <person name="Nwogha J."/>
            <person name="Shu S."/>
            <person name="Carlson J."/>
            <person name="Kariba R."/>
            <person name="Muthemba S."/>
            <person name="Knop K."/>
            <person name="Barton G.J."/>
            <person name="Sherwood A.V."/>
            <person name="Lopez-Montes A."/>
            <person name="Asiedu R."/>
            <person name="Jamnadass R."/>
            <person name="Muchugi A."/>
            <person name="Goodstein D."/>
            <person name="Egesi C.N."/>
            <person name="Featherston J."/>
            <person name="Asfaw A."/>
            <person name="Simpson G.G."/>
            <person name="Dolezel J."/>
            <person name="Hendre P.S."/>
            <person name="Van Deynze A."/>
            <person name="Kumar P.L."/>
            <person name="Obidiegwu J.E."/>
            <person name="Bhattacharjee R."/>
            <person name="Rokhsar D.S."/>
        </authorList>
    </citation>
    <scope>NUCLEOTIDE SEQUENCE [LARGE SCALE GENOMIC DNA]</scope>
    <source>
        <strain evidence="2">cv. TDa95/00328</strain>
    </source>
</reference>
<keyword evidence="2" id="KW-1185">Reference proteome</keyword>
<proteinExistence type="predicted"/>
<name>A0ACB7WUP5_DIOAL</name>
<organism evidence="1 2">
    <name type="scientific">Dioscorea alata</name>
    <name type="common">Purple yam</name>
    <dbReference type="NCBI Taxonomy" id="55571"/>
    <lineage>
        <taxon>Eukaryota</taxon>
        <taxon>Viridiplantae</taxon>
        <taxon>Streptophyta</taxon>
        <taxon>Embryophyta</taxon>
        <taxon>Tracheophyta</taxon>
        <taxon>Spermatophyta</taxon>
        <taxon>Magnoliopsida</taxon>
        <taxon>Liliopsida</taxon>
        <taxon>Dioscoreales</taxon>
        <taxon>Dioscoreaceae</taxon>
        <taxon>Dioscorea</taxon>
    </lineage>
</organism>
<sequence length="1291" mass="142685">MLLFAITFTFGPFLAISHSALLYSSFVRRQIQPKMPCGYGRIIKNVDNGANGRRHSLSKRLLDHSNHKYSLKESEVSALVLRNSDGRCIYFTLVTFGLDGPLNFLAPFFLPVQGSDKTYNLESGAQPDAGSLESSSPPLAVSFHVDLQKEQNMSECKGSVQSLLGQNLRPKTSGEFRKRNKRTKSVRNSSSNTSGNCSSPENSSGAFCDGASAVCSDILLPDVSKASKLVKKNSRKKGKKKGKHSKQYIHRKASTHVETQCMEDVPAASVSEASGCSSHSSETNLSENSFSSGMSIEDINMEKDDGEENNIDLRNSIATAVEGRTCGTEMKDCEAPLLVRSDNEDFSCTQSCTDEDSILRRRSSVTESPETPLSLCDENTSKERLKGKSSYGVASSTSMDPHIAPVTDVSLDGWKSDISENCIDDIEVQSPVKHENTVNFSTRNLVSDCRINGTLFQNLNVDLCEMSSDGSNDILDVRSGSERAQCSSEACHSNDFILVDKKRRLARKMDKKLNGVSEFGSSKIHGRSGKDNNHRVWQKVQKNDGKSFLMKSNEFSPLVNFALKRSETKGLLDTPLASEQNNVQKASFSAGLDEMPAESYLMKAASNVDSSDHPTKSTSAGLVDATNKKFGLVSKQTNHSPRKGSNTFRTSMVGHSVIRIQQKEGLESPRQVNQNKLMNIGLVSPGNTEIQRLFVTPPDELECHPSKQLQKNQILMDETKYAEDVGRLVYENDDKDSSLDEDGRISRLPKMGDALHVPQSEVHHDSSFAKMTGDLPDVSSVISNSKSEKCAKSEMGNCHEEYIKKSSSIGPLSQKWVPLGSKHPVVFKDNHGNSLVSSFTDSTLAASGLQGLNQVVEDTDCTLTEADDCTSNFRCPAHVEGEFAGVSAVTDQHVTHEVMDKCVSEFRTDLNMIVKAVDDSYKLQIVSENVQLVYGSPIAEFESFLHFASPVLTPTDYIRSCKVCPQGQLSCDVLCPPQTPCISLGSLWQWYEKPGSYGLEVKVGAYNNLKRCQSHYGFRAYFVPYLSAVQLFGRRSSSLCRTNESLKMMETSGMHESTSPSLGSLPIFSKLCPRPRKVADTFMSESASSCKEEFCNQTAKSTHFSEGELIFEYFESGQPQQRRPLNEKIKELVEGNKSSNCQIFGDPANLEHLNLHELHPASWYSVAWYPIYRIPDGNLRAAFLTYHSLGHFTRRRTSLNTSCGATSLVSPVVGLQSYNTKGECWFQPKQFKQQAAQTEGVDISHPSGILKERLRTLEQTAAVMARASVQKDGRRSANRQPDYELFVSRKW</sequence>
<evidence type="ECO:0000313" key="2">
    <source>
        <dbReference type="Proteomes" id="UP000827976"/>
    </source>
</evidence>
<gene>
    <name evidence="1" type="ORF">IHE45_01G047900</name>
</gene>
<dbReference type="EMBL" id="CM037011">
    <property type="protein sequence ID" value="KAH7692176.1"/>
    <property type="molecule type" value="Genomic_DNA"/>
</dbReference>
<evidence type="ECO:0000313" key="1">
    <source>
        <dbReference type="EMBL" id="KAH7692176.1"/>
    </source>
</evidence>
<comment type="caution">
    <text evidence="1">The sequence shown here is derived from an EMBL/GenBank/DDBJ whole genome shotgun (WGS) entry which is preliminary data.</text>
</comment>